<reference evidence="1" key="3">
    <citation type="submission" date="2021-09" db="EMBL/GenBank/DDBJ databases">
        <authorList>
            <person name="Gilroy R."/>
        </authorList>
    </citation>
    <scope>NUCLEOTIDE SEQUENCE</scope>
    <source>
        <strain evidence="1">USAMLcec12-2067</strain>
    </source>
</reference>
<dbReference type="EMBL" id="PPEL01000080">
    <property type="protein sequence ID" value="PNV64626.1"/>
    <property type="molecule type" value="Genomic_DNA"/>
</dbReference>
<dbReference type="Gene3D" id="1.10.10.10">
    <property type="entry name" value="Winged helix-like DNA-binding domain superfamily/Winged helix DNA-binding domain"/>
    <property type="match status" value="1"/>
</dbReference>
<reference evidence="2 3" key="1">
    <citation type="journal article" date="2018" name="Int. J. Syst. Evol. Microbiol.">
        <title>Rubneribacter badeniensis gen. nov., sp. nov. and Enteroscipio rubneri gen. nov., sp. nov., new members of the Eggerthellaceae isolated from human faeces.</title>
        <authorList>
            <person name="Danylec N."/>
            <person name="Gobl A."/>
            <person name="Stoll D.A."/>
            <person name="Hetzer B."/>
            <person name="Kulling S.E."/>
            <person name="Huch M."/>
        </authorList>
    </citation>
    <scope>NUCLEOTIDE SEQUENCE [LARGE SCALE GENOMIC DNA]</scope>
    <source>
        <strain evidence="2 3">ResAG-85</strain>
    </source>
</reference>
<dbReference type="EMBL" id="DYZL01000138">
    <property type="protein sequence ID" value="HJH43484.1"/>
    <property type="molecule type" value="Genomic_DNA"/>
</dbReference>
<dbReference type="SUPFAM" id="SSF46785">
    <property type="entry name" value="Winged helix' DNA-binding domain"/>
    <property type="match status" value="1"/>
</dbReference>
<keyword evidence="3" id="KW-1185">Reference proteome</keyword>
<dbReference type="AlphaFoldDB" id="A0A2K2U2R3"/>
<protein>
    <submittedName>
        <fullName evidence="2">Uncharacterized protein</fullName>
    </submittedName>
</protein>
<evidence type="ECO:0000313" key="2">
    <source>
        <dbReference type="EMBL" id="PNV64626.1"/>
    </source>
</evidence>
<accession>A0A2K2U2R3</accession>
<organism evidence="2 3">
    <name type="scientific">Rubneribacter badeniensis</name>
    <dbReference type="NCBI Taxonomy" id="2070688"/>
    <lineage>
        <taxon>Bacteria</taxon>
        <taxon>Bacillati</taxon>
        <taxon>Actinomycetota</taxon>
        <taxon>Coriobacteriia</taxon>
        <taxon>Eggerthellales</taxon>
        <taxon>Eggerthellaceae</taxon>
        <taxon>Rubneribacter</taxon>
    </lineage>
</organism>
<sequence length="154" mass="17030">MSVGVRGAGCVATGSVARTLVEFGWVRELNEGVQRIYDEMASFFLNDPVFSEPNDASVQLTLENSITSRVLRQHDAMVGDMGQEVYGSLNEYELAAIQYVYGKGRITVKELSDHLQRSAKISRSVLKALVGKGLLVWHGSHSNDPSQHYTLRKS</sequence>
<dbReference type="Proteomes" id="UP000789325">
    <property type="component" value="Unassembled WGS sequence"/>
</dbReference>
<comment type="caution">
    <text evidence="2">The sequence shown here is derived from an EMBL/GenBank/DDBJ whole genome shotgun (WGS) entry which is preliminary data.</text>
</comment>
<proteinExistence type="predicted"/>
<evidence type="ECO:0000313" key="3">
    <source>
        <dbReference type="Proteomes" id="UP000236488"/>
    </source>
</evidence>
<name>A0A2K2U2R3_9ACTN</name>
<dbReference type="InterPro" id="IPR036390">
    <property type="entry name" value="WH_DNA-bd_sf"/>
</dbReference>
<dbReference type="Proteomes" id="UP000236488">
    <property type="component" value="Unassembled WGS sequence"/>
</dbReference>
<evidence type="ECO:0000313" key="1">
    <source>
        <dbReference type="EMBL" id="HJH43484.1"/>
    </source>
</evidence>
<reference evidence="1" key="2">
    <citation type="journal article" date="2021" name="PeerJ">
        <title>Extensive microbial diversity within the chicken gut microbiome revealed by metagenomics and culture.</title>
        <authorList>
            <person name="Gilroy R."/>
            <person name="Ravi A."/>
            <person name="Getino M."/>
            <person name="Pursley I."/>
            <person name="Horton D.L."/>
            <person name="Alikhan N.F."/>
            <person name="Baker D."/>
            <person name="Gharbi K."/>
            <person name="Hall N."/>
            <person name="Watson M."/>
            <person name="Adriaenssens E.M."/>
            <person name="Foster-Nyarko E."/>
            <person name="Jarju S."/>
            <person name="Secka A."/>
            <person name="Antonio M."/>
            <person name="Oren A."/>
            <person name="Chaudhuri R.R."/>
            <person name="La Ragione R."/>
            <person name="Hildebrand F."/>
            <person name="Pallen M.J."/>
        </authorList>
    </citation>
    <scope>NUCLEOTIDE SEQUENCE</scope>
    <source>
        <strain evidence="1">USAMLcec12-2067</strain>
    </source>
</reference>
<gene>
    <name evidence="2" type="ORF">C2L80_10960</name>
    <name evidence="1" type="ORF">K8V16_06770</name>
</gene>
<dbReference type="RefSeq" id="WP_087197189.1">
    <property type="nucleotide sequence ID" value="NZ_PPEL01000080.1"/>
</dbReference>
<dbReference type="InterPro" id="IPR036388">
    <property type="entry name" value="WH-like_DNA-bd_sf"/>
</dbReference>